<dbReference type="EMBL" id="QEFC01000008">
    <property type="protein sequence ID" value="KAE9467882.1"/>
    <property type="molecule type" value="Genomic_DNA"/>
</dbReference>
<feature type="compositionally biased region" description="Gly residues" evidence="2">
    <location>
        <begin position="216"/>
        <end position="237"/>
    </location>
</feature>
<gene>
    <name evidence="4" type="ORF">C3L33_00208</name>
</gene>
<feature type="non-terminal residue" evidence="4">
    <location>
        <position position="1"/>
    </location>
</feature>
<accession>A0A6A4MGB3</accession>
<dbReference type="Pfam" id="PF12819">
    <property type="entry name" value="Malectin_like"/>
    <property type="match status" value="1"/>
</dbReference>
<dbReference type="Proteomes" id="UP000428333">
    <property type="component" value="Linkage Group LG01"/>
</dbReference>
<feature type="compositionally biased region" description="Gly residues" evidence="2">
    <location>
        <begin position="261"/>
        <end position="274"/>
    </location>
</feature>
<evidence type="ECO:0000256" key="1">
    <source>
        <dbReference type="ARBA" id="ARBA00004167"/>
    </source>
</evidence>
<dbReference type="PANTHER" id="PTHR45631:SF202">
    <property type="entry name" value="SENESCENCE-INDUCED RECEPTOR-LIKE SERINE_THREONINE-PROTEIN KINASE"/>
    <property type="match status" value="1"/>
</dbReference>
<protein>
    <recommendedName>
        <fullName evidence="3">Malectin-like domain-containing protein</fullName>
    </recommendedName>
</protein>
<evidence type="ECO:0000259" key="3">
    <source>
        <dbReference type="Pfam" id="PF12819"/>
    </source>
</evidence>
<sequence>FISIDCGISEGSDYKDESTTISYTSDAGYIDTGTNHNISSDYMSADVSRRLSNLRSFPDGIKNCYTINPAQAGGDKYLIRASFKYGNYDSKNQPPEFALYVDGDQWHTIRFNASDFVRVEIIHNVPATTAYIHVCLVNIELGTPFVSALELRRLDTSIYNTNSGSLKLFNRIDVGSTTNKTIEGEEDDDVTSGEAIVEEVGVGDLDATDEDLRGVRSGGGDSEAAGRGWGFDLGGEGEGAEVAEGEEAWDSVFSEEEGEGEGAGRAAGEEGGVEGGEKGDEAALDSGVGEGGSGRGKVFEAEGGEDEAEEEERVSLVLVA</sequence>
<dbReference type="GO" id="GO:0016020">
    <property type="term" value="C:membrane"/>
    <property type="evidence" value="ECO:0007669"/>
    <property type="project" value="UniProtKB-SubCell"/>
</dbReference>
<keyword evidence="5" id="KW-1185">Reference proteome</keyword>
<comment type="subcellular location">
    <subcellularLocation>
        <location evidence="1">Membrane</location>
        <topology evidence="1">Single-pass membrane protein</topology>
    </subcellularLocation>
</comment>
<dbReference type="InterPro" id="IPR024788">
    <property type="entry name" value="Malectin-like_Carb-bd_dom"/>
</dbReference>
<evidence type="ECO:0000256" key="2">
    <source>
        <dbReference type="SAM" id="MobiDB-lite"/>
    </source>
</evidence>
<evidence type="ECO:0000313" key="4">
    <source>
        <dbReference type="EMBL" id="KAE9467882.1"/>
    </source>
</evidence>
<dbReference type="OrthoDB" id="2017114at2759"/>
<proteinExistence type="predicted"/>
<comment type="caution">
    <text evidence="4">The sequence shown here is derived from an EMBL/GenBank/DDBJ whole genome shotgun (WGS) entry which is preliminary data.</text>
</comment>
<feature type="domain" description="Malectin-like" evidence="3">
    <location>
        <begin position="4"/>
        <end position="187"/>
    </location>
</feature>
<dbReference type="PANTHER" id="PTHR45631">
    <property type="entry name" value="OS07G0107800 PROTEIN-RELATED"/>
    <property type="match status" value="1"/>
</dbReference>
<dbReference type="AlphaFoldDB" id="A0A6A4MGB3"/>
<name>A0A6A4MGB3_9ERIC</name>
<organism evidence="4 5">
    <name type="scientific">Rhododendron williamsianum</name>
    <dbReference type="NCBI Taxonomy" id="262921"/>
    <lineage>
        <taxon>Eukaryota</taxon>
        <taxon>Viridiplantae</taxon>
        <taxon>Streptophyta</taxon>
        <taxon>Embryophyta</taxon>
        <taxon>Tracheophyta</taxon>
        <taxon>Spermatophyta</taxon>
        <taxon>Magnoliopsida</taxon>
        <taxon>eudicotyledons</taxon>
        <taxon>Gunneridae</taxon>
        <taxon>Pentapetalae</taxon>
        <taxon>asterids</taxon>
        <taxon>Ericales</taxon>
        <taxon>Ericaceae</taxon>
        <taxon>Ericoideae</taxon>
        <taxon>Rhodoreae</taxon>
        <taxon>Rhododendron</taxon>
    </lineage>
</organism>
<evidence type="ECO:0000313" key="5">
    <source>
        <dbReference type="Proteomes" id="UP000428333"/>
    </source>
</evidence>
<feature type="region of interest" description="Disordered" evidence="2">
    <location>
        <begin position="207"/>
        <end position="320"/>
    </location>
</feature>
<reference evidence="4 5" key="1">
    <citation type="journal article" date="2019" name="Genome Biol. Evol.">
        <title>The Rhododendron genome and chromosomal organization provide insight into shared whole-genome duplications across the heath family (Ericaceae).</title>
        <authorList>
            <person name="Soza V.L."/>
            <person name="Lindsley D."/>
            <person name="Waalkes A."/>
            <person name="Ramage E."/>
            <person name="Patwardhan R.P."/>
            <person name="Burton J.N."/>
            <person name="Adey A."/>
            <person name="Kumar A."/>
            <person name="Qiu R."/>
            <person name="Shendure J."/>
            <person name="Hall B."/>
        </authorList>
    </citation>
    <scope>NUCLEOTIDE SEQUENCE [LARGE SCALE GENOMIC DNA]</scope>
    <source>
        <strain evidence="4">RSF 1966-606</strain>
    </source>
</reference>
<feature type="compositionally biased region" description="Acidic residues" evidence="2">
    <location>
        <begin position="302"/>
        <end position="312"/>
    </location>
</feature>
<feature type="compositionally biased region" description="Acidic residues" evidence="2">
    <location>
        <begin position="238"/>
        <end position="260"/>
    </location>
</feature>